<comment type="caution">
    <text evidence="1">The sequence shown here is derived from an EMBL/GenBank/DDBJ whole genome shotgun (WGS) entry which is preliminary data.</text>
</comment>
<dbReference type="Proteomes" id="UP000078046">
    <property type="component" value="Unassembled WGS sequence"/>
</dbReference>
<reference evidence="1 2" key="1">
    <citation type="submission" date="2016-04" db="EMBL/GenBank/DDBJ databases">
        <title>The genome of Intoshia linei affirms orthonectids as highly simplified spiralians.</title>
        <authorList>
            <person name="Mikhailov K.V."/>
            <person name="Slusarev G.S."/>
            <person name="Nikitin M.A."/>
            <person name="Logacheva M.D."/>
            <person name="Penin A."/>
            <person name="Aleoshin V."/>
            <person name="Panchin Y.V."/>
        </authorList>
    </citation>
    <scope>NUCLEOTIDE SEQUENCE [LARGE SCALE GENOMIC DNA]</scope>
    <source>
        <strain evidence="1">Intl2013</strain>
        <tissue evidence="1">Whole animal</tissue>
    </source>
</reference>
<proteinExistence type="predicted"/>
<keyword evidence="2" id="KW-1185">Reference proteome</keyword>
<evidence type="ECO:0000313" key="1">
    <source>
        <dbReference type="EMBL" id="OAF69904.1"/>
    </source>
</evidence>
<protein>
    <recommendedName>
        <fullName evidence="3">Peptidase A2 domain-containing protein</fullName>
    </recommendedName>
</protein>
<gene>
    <name evidence="1" type="ORF">A3Q56_02359</name>
</gene>
<dbReference type="AlphaFoldDB" id="A0A177B902"/>
<dbReference type="EMBL" id="LWCA01000213">
    <property type="protein sequence ID" value="OAF69904.1"/>
    <property type="molecule type" value="Genomic_DNA"/>
</dbReference>
<evidence type="ECO:0008006" key="3">
    <source>
        <dbReference type="Google" id="ProtNLM"/>
    </source>
</evidence>
<name>A0A177B902_9BILA</name>
<organism evidence="1 2">
    <name type="scientific">Intoshia linei</name>
    <dbReference type="NCBI Taxonomy" id="1819745"/>
    <lineage>
        <taxon>Eukaryota</taxon>
        <taxon>Metazoa</taxon>
        <taxon>Spiralia</taxon>
        <taxon>Lophotrochozoa</taxon>
        <taxon>Mesozoa</taxon>
        <taxon>Orthonectida</taxon>
        <taxon>Rhopaluridae</taxon>
        <taxon>Intoshia</taxon>
    </lineage>
</organism>
<evidence type="ECO:0000313" key="2">
    <source>
        <dbReference type="Proteomes" id="UP000078046"/>
    </source>
</evidence>
<sequence length="63" mass="7175">MKNSNTRIENNSTLSIWRINAEKIDLSCELREPITITYNTEKFSTDILIDTGSSVNLINSENL</sequence>
<accession>A0A177B902</accession>